<keyword evidence="2" id="KW-1133">Transmembrane helix</keyword>
<protein>
    <submittedName>
        <fullName evidence="3">WW domain containing protein</fullName>
    </submittedName>
</protein>
<dbReference type="OrthoDB" id="2674421at2759"/>
<keyword evidence="4" id="KW-1185">Reference proteome</keyword>
<evidence type="ECO:0000313" key="4">
    <source>
        <dbReference type="Proteomes" id="UP000383932"/>
    </source>
</evidence>
<evidence type="ECO:0000256" key="1">
    <source>
        <dbReference type="SAM" id="MobiDB-lite"/>
    </source>
</evidence>
<comment type="caution">
    <text evidence="3">The sequence shown here is derived from an EMBL/GenBank/DDBJ whole genome shotgun (WGS) entry which is preliminary data.</text>
</comment>
<sequence>MEQQTVEEPFDPMAYNPRLWEGLASQTNRYDDTNAGPRKGRWIEPGILHATALFDQDADIRITPVPDGWHEYHHPVEGRAYFYNSELRIITEMYLRHEGVLNQLMAWYEIFVVLRDHVKPEAAAFDVFLDCSGGNTCRYYLVDHTNKTICWLRQRKTSDLGISDVRNLLHLRALLHEEYWTHIEYMPKDENHLGSIRSQLQGALASCLLDHMTSEGSTSPFTKSECKAYLLALDKAAESGNMVYLNWSIARVMGLLVHSRNVNLYGQYGARLDRTATVEGRRHPPRLAQFLNKSGFLGGGPEIHLNRLENLWVDRIIYTHHWRALLKDLSDEWTAAAIAAGVMWASNVILIASDSVGLIPKTICGASGLLAGASGIFSLHLLRSHRSLGKYAAHAANYFQLYESPHTGLQELSVRYSLPWAGVMWSFGATGVAIVLSIVSSIISLAGSYAHAVITLFLVIGVYVQARGVDMVLQDIRRIPSRLGIAHAPRTPASRSLGDESREPEPLSLEDPALYVQDFLVASDSERNRF</sequence>
<feature type="transmembrane region" description="Helical" evidence="2">
    <location>
        <begin position="333"/>
        <end position="352"/>
    </location>
</feature>
<evidence type="ECO:0000313" key="3">
    <source>
        <dbReference type="EMBL" id="KAB5589936.1"/>
    </source>
</evidence>
<accession>A0A5N5QEQ8</accession>
<gene>
    <name evidence="3" type="ORF">CTheo_6614</name>
</gene>
<proteinExistence type="predicted"/>
<dbReference type="Proteomes" id="UP000383932">
    <property type="component" value="Unassembled WGS sequence"/>
</dbReference>
<keyword evidence="2" id="KW-0472">Membrane</keyword>
<dbReference type="AlphaFoldDB" id="A0A5N5QEQ8"/>
<dbReference type="EMBL" id="SSOP01000214">
    <property type="protein sequence ID" value="KAB5589936.1"/>
    <property type="molecule type" value="Genomic_DNA"/>
</dbReference>
<feature type="transmembrane region" description="Helical" evidence="2">
    <location>
        <begin position="420"/>
        <end position="443"/>
    </location>
</feature>
<keyword evidence="2" id="KW-0812">Transmembrane</keyword>
<reference evidence="3 4" key="1">
    <citation type="journal article" date="2019" name="Fungal Biol. Biotechnol.">
        <title>Draft genome sequence of fastidious pathogen Ceratobasidium theobromae, which causes vascular-streak dieback in Theobroma cacao.</title>
        <authorList>
            <person name="Ali S.S."/>
            <person name="Asman A."/>
            <person name="Shao J."/>
            <person name="Firmansyah A.P."/>
            <person name="Susilo A.W."/>
            <person name="Rosmana A."/>
            <person name="McMahon P."/>
            <person name="Junaid M."/>
            <person name="Guest D."/>
            <person name="Kheng T.Y."/>
            <person name="Meinhardt L.W."/>
            <person name="Bailey B.A."/>
        </authorList>
    </citation>
    <scope>NUCLEOTIDE SEQUENCE [LARGE SCALE GENOMIC DNA]</scope>
    <source>
        <strain evidence="3 4">CT2</strain>
    </source>
</reference>
<feature type="transmembrane region" description="Helical" evidence="2">
    <location>
        <begin position="449"/>
        <end position="469"/>
    </location>
</feature>
<organism evidence="3 4">
    <name type="scientific">Ceratobasidium theobromae</name>
    <dbReference type="NCBI Taxonomy" id="1582974"/>
    <lineage>
        <taxon>Eukaryota</taxon>
        <taxon>Fungi</taxon>
        <taxon>Dikarya</taxon>
        <taxon>Basidiomycota</taxon>
        <taxon>Agaricomycotina</taxon>
        <taxon>Agaricomycetes</taxon>
        <taxon>Cantharellales</taxon>
        <taxon>Ceratobasidiaceae</taxon>
        <taxon>Ceratobasidium</taxon>
    </lineage>
</organism>
<feature type="region of interest" description="Disordered" evidence="1">
    <location>
        <begin position="490"/>
        <end position="510"/>
    </location>
</feature>
<name>A0A5N5QEQ8_9AGAM</name>
<evidence type="ECO:0000256" key="2">
    <source>
        <dbReference type="SAM" id="Phobius"/>
    </source>
</evidence>